<comment type="subcellular location">
    <subcellularLocation>
        <location evidence="1">Membrane</location>
        <topology evidence="1">Multi-pass membrane protein</topology>
    </subcellularLocation>
</comment>
<dbReference type="GO" id="GO:0016020">
    <property type="term" value="C:membrane"/>
    <property type="evidence" value="ECO:0007669"/>
    <property type="project" value="UniProtKB-SubCell"/>
</dbReference>
<feature type="chain" id="PRO_5044729343" evidence="9">
    <location>
        <begin position="18"/>
        <end position="255"/>
    </location>
</feature>
<evidence type="ECO:0000313" key="11">
    <source>
        <dbReference type="Proteomes" id="UP000001554"/>
    </source>
</evidence>
<keyword evidence="7 8" id="KW-0472">Membrane</keyword>
<dbReference type="PANTHER" id="PTHR21191">
    <property type="entry name" value="AQUAPORIN"/>
    <property type="match status" value="1"/>
</dbReference>
<feature type="transmembrane region" description="Helical" evidence="8">
    <location>
        <begin position="59"/>
        <end position="79"/>
    </location>
</feature>
<keyword evidence="11" id="KW-1185">Reference proteome</keyword>
<keyword evidence="3" id="KW-0813">Transport</keyword>
<evidence type="ECO:0000256" key="9">
    <source>
        <dbReference type="SAM" id="SignalP"/>
    </source>
</evidence>
<reference evidence="10" key="1">
    <citation type="journal article" date="2008" name="Nature">
        <title>The amphioxus genome and the evolution of the chordate karyotype.</title>
        <authorList>
            <consortium name="US DOE Joint Genome Institute (JGI-PGF)"/>
            <person name="Putnam N.H."/>
            <person name="Butts T."/>
            <person name="Ferrier D.E.K."/>
            <person name="Furlong R.F."/>
            <person name="Hellsten U."/>
            <person name="Kawashima T."/>
            <person name="Robinson-Rechavi M."/>
            <person name="Shoguchi E."/>
            <person name="Terry A."/>
            <person name="Yu J.-K."/>
            <person name="Benito-Gutierrez E.L."/>
            <person name="Dubchak I."/>
            <person name="Garcia-Fernandez J."/>
            <person name="Gibson-Brown J.J."/>
            <person name="Grigoriev I.V."/>
            <person name="Horton A.C."/>
            <person name="de Jong P.J."/>
            <person name="Jurka J."/>
            <person name="Kapitonov V.V."/>
            <person name="Kohara Y."/>
            <person name="Kuroki Y."/>
            <person name="Lindquist E."/>
            <person name="Lucas S."/>
            <person name="Osoegawa K."/>
            <person name="Pennacchio L.A."/>
            <person name="Salamov A.A."/>
            <person name="Satou Y."/>
            <person name="Sauka-Spengler T."/>
            <person name="Schmutz J."/>
            <person name="Shin-I T."/>
            <person name="Toyoda A."/>
            <person name="Bronner-Fraser M."/>
            <person name="Fujiyama A."/>
            <person name="Holland L.Z."/>
            <person name="Holland P.W.H."/>
            <person name="Satoh N."/>
            <person name="Rokhsar D.S."/>
        </authorList>
    </citation>
    <scope>NUCLEOTIDE SEQUENCE [LARGE SCALE GENOMIC DNA]</scope>
    <source>
        <strain evidence="10">S238N-H82</strain>
        <tissue evidence="10">Testes</tissue>
    </source>
</reference>
<dbReference type="GeneID" id="118423859"/>
<dbReference type="eggNOG" id="ENOG502RYFD">
    <property type="taxonomic scope" value="Eukaryota"/>
</dbReference>
<dbReference type="GO" id="GO:0005737">
    <property type="term" value="C:cytoplasm"/>
    <property type="evidence" value="ECO:0000318"/>
    <property type="project" value="GO_Central"/>
</dbReference>
<evidence type="ECO:0000256" key="2">
    <source>
        <dbReference type="ARBA" id="ARBA00005900"/>
    </source>
</evidence>
<dbReference type="RefSeq" id="XP_035688043.1">
    <property type="nucleotide sequence ID" value="XM_035832150.1"/>
</dbReference>
<dbReference type="InParanoid" id="C3ZHQ5"/>
<dbReference type="PIRSF" id="PIRSF017529">
    <property type="entry name" value="Aquaporin_11/12"/>
    <property type="match status" value="1"/>
</dbReference>
<feature type="transmembrane region" description="Helical" evidence="8">
    <location>
        <begin position="177"/>
        <end position="198"/>
    </location>
</feature>
<dbReference type="Proteomes" id="UP000001554">
    <property type="component" value="Chromosome 10"/>
</dbReference>
<comment type="similarity">
    <text evidence="2">Belongs to the MIP/aquaporin (TC 1.A.8) family. AQP11/AQP12 subfamily.</text>
</comment>
<dbReference type="AlphaFoldDB" id="C3ZHQ5"/>
<dbReference type="FunFam" id="1.20.1080.10:FF:000018">
    <property type="entry name" value="Aquaporin"/>
    <property type="match status" value="1"/>
</dbReference>
<dbReference type="GO" id="GO:0015267">
    <property type="term" value="F:channel activity"/>
    <property type="evidence" value="ECO:0000318"/>
    <property type="project" value="GO_Central"/>
</dbReference>
<dbReference type="InterPro" id="IPR023271">
    <property type="entry name" value="Aquaporin-like"/>
</dbReference>
<reference evidence="12" key="3">
    <citation type="submission" date="2025-04" db="UniProtKB">
        <authorList>
            <consortium name="RefSeq"/>
        </authorList>
    </citation>
    <scope>IDENTIFICATION</scope>
    <source>
        <strain evidence="12">S238N-H82</strain>
        <tissue evidence="12">Testes</tissue>
    </source>
</reference>
<feature type="transmembrane region" description="Helical" evidence="8">
    <location>
        <begin position="218"/>
        <end position="239"/>
    </location>
</feature>
<dbReference type="InterPro" id="IPR016697">
    <property type="entry name" value="Aquaporin_11/12"/>
</dbReference>
<name>C3ZHQ5_BRAFL</name>
<evidence type="ECO:0000256" key="1">
    <source>
        <dbReference type="ARBA" id="ARBA00004141"/>
    </source>
</evidence>
<proteinExistence type="inferred from homology"/>
<keyword evidence="9" id="KW-0732">Signal</keyword>
<dbReference type="PANTHER" id="PTHR21191:SF16">
    <property type="entry name" value="AQUAPORIN"/>
    <property type="match status" value="1"/>
</dbReference>
<reference evidence="11" key="2">
    <citation type="journal article" date="2020" name="Nat. Ecol. Evol.">
        <title>Deeply conserved synteny resolves early events in vertebrate evolution.</title>
        <authorList>
            <person name="Simakov O."/>
            <person name="Marletaz F."/>
            <person name="Yue J.X."/>
            <person name="O'Connell B."/>
            <person name="Jenkins J."/>
            <person name="Brandt A."/>
            <person name="Calef R."/>
            <person name="Tung C.H."/>
            <person name="Huang T.K."/>
            <person name="Schmutz J."/>
            <person name="Satoh N."/>
            <person name="Yu J.K."/>
            <person name="Putnam N.H."/>
            <person name="Green R.E."/>
            <person name="Rokhsar D.S."/>
        </authorList>
    </citation>
    <scope>NUCLEOTIDE SEQUENCE [LARGE SCALE GENOMIC DNA]</scope>
    <source>
        <strain evidence="11">S238N-H82</strain>
    </source>
</reference>
<evidence type="ECO:0000256" key="7">
    <source>
        <dbReference type="ARBA" id="ARBA00023136"/>
    </source>
</evidence>
<evidence type="ECO:0000256" key="8">
    <source>
        <dbReference type="SAM" id="Phobius"/>
    </source>
</evidence>
<evidence type="ECO:0000256" key="4">
    <source>
        <dbReference type="ARBA" id="ARBA00022692"/>
    </source>
</evidence>
<keyword evidence="5" id="KW-0677">Repeat</keyword>
<dbReference type="InterPro" id="IPR051883">
    <property type="entry name" value="AQP11/12_channel"/>
</dbReference>
<keyword evidence="6 8" id="KW-1133">Transmembrane helix</keyword>
<evidence type="ECO:0000313" key="12">
    <source>
        <dbReference type="RefSeq" id="XP_035688043.1"/>
    </source>
</evidence>
<evidence type="ECO:0000256" key="3">
    <source>
        <dbReference type="ARBA" id="ARBA00022448"/>
    </source>
</evidence>
<keyword evidence="4 8" id="KW-0812">Transmembrane</keyword>
<gene>
    <name evidence="12" type="primary">LOC118423859</name>
    <name evidence="10" type="ORF">BRAFLDRAFT_122402</name>
</gene>
<dbReference type="Gene3D" id="1.20.1080.10">
    <property type="entry name" value="Glycerol uptake facilitator protein"/>
    <property type="match status" value="1"/>
</dbReference>
<organism>
    <name type="scientific">Branchiostoma floridae</name>
    <name type="common">Florida lancelet</name>
    <name type="synonym">Amphioxus</name>
    <dbReference type="NCBI Taxonomy" id="7739"/>
    <lineage>
        <taxon>Eukaryota</taxon>
        <taxon>Metazoa</taxon>
        <taxon>Chordata</taxon>
        <taxon>Cephalochordata</taxon>
        <taxon>Leptocardii</taxon>
        <taxon>Amphioxiformes</taxon>
        <taxon>Branchiostomatidae</taxon>
        <taxon>Branchiostoma</taxon>
    </lineage>
</organism>
<dbReference type="KEGG" id="bfo:118423859"/>
<feature type="transmembrane region" description="Helical" evidence="8">
    <location>
        <begin position="144"/>
        <end position="165"/>
    </location>
</feature>
<feature type="signal peptide" evidence="9">
    <location>
        <begin position="1"/>
        <end position="17"/>
    </location>
</feature>
<evidence type="ECO:0000256" key="5">
    <source>
        <dbReference type="ARBA" id="ARBA00022737"/>
    </source>
</evidence>
<dbReference type="STRING" id="7739.C3ZHQ5"/>
<dbReference type="EMBL" id="GG666623">
    <property type="protein sequence ID" value="EEN48050.1"/>
    <property type="molecule type" value="Genomic_DNA"/>
</dbReference>
<evidence type="ECO:0000313" key="10">
    <source>
        <dbReference type="EMBL" id="EEN48050.1"/>
    </source>
</evidence>
<evidence type="ECO:0000256" key="6">
    <source>
        <dbReference type="ARBA" id="ARBA00022989"/>
    </source>
</evidence>
<dbReference type="OrthoDB" id="1580043at2759"/>
<accession>C3ZHQ5</accession>
<protein>
    <submittedName>
        <fullName evidence="12">Aquaporin-12-like isoform X1</fullName>
    </submittedName>
</protein>
<sequence length="255" mass="27292">MSLALSLAILVTTFVACKVARLLLKSAVSPTVYGFINEAISAFQVSFCVAENDFIATNYGMYAAATILPFLIVSYAFSFDGAKTNPCGVFEDFLSGKNKLVCLGKLVLQLVGATLAPKAAYLLWTIELSPAHALKAQQDVCVSVLNTGMAAGMFAEGLATFLTRWGSWKLRDFGVNYDIYLGAALSTCVVLAGASWTGMMFNPALAVSMTYGCKGESIIDHVVVYWIGPLIATALSYFLHFGTVPVLQAEKVKTT</sequence>
<dbReference type="SUPFAM" id="SSF81338">
    <property type="entry name" value="Aquaporin-like"/>
    <property type="match status" value="1"/>
</dbReference>